<dbReference type="InterPro" id="IPR051091">
    <property type="entry name" value="O-Glucosyltr/Glycosyltrsf_90"/>
</dbReference>
<keyword evidence="5" id="KW-1185">Reference proteome</keyword>
<dbReference type="Pfam" id="PF05686">
    <property type="entry name" value="Glyco_transf_90"/>
    <property type="match status" value="2"/>
</dbReference>
<organism evidence="4 5">
    <name type="scientific">Cyclotella cryptica</name>
    <dbReference type="NCBI Taxonomy" id="29204"/>
    <lineage>
        <taxon>Eukaryota</taxon>
        <taxon>Sar</taxon>
        <taxon>Stramenopiles</taxon>
        <taxon>Ochrophyta</taxon>
        <taxon>Bacillariophyta</taxon>
        <taxon>Coscinodiscophyceae</taxon>
        <taxon>Thalassiosirophycidae</taxon>
        <taxon>Stephanodiscales</taxon>
        <taxon>Stephanodiscaceae</taxon>
        <taxon>Cyclotella</taxon>
    </lineage>
</organism>
<dbReference type="SMART" id="SM00672">
    <property type="entry name" value="CAP10"/>
    <property type="match status" value="1"/>
</dbReference>
<evidence type="ECO:0000256" key="2">
    <source>
        <dbReference type="ARBA" id="ARBA00022679"/>
    </source>
</evidence>
<feature type="domain" description="Glycosyl transferase CAP10" evidence="3">
    <location>
        <begin position="256"/>
        <end position="479"/>
    </location>
</feature>
<dbReference type="PANTHER" id="PTHR12203:SF35">
    <property type="entry name" value="PROTEIN O-GLUCOSYLTRANSFERASE 1"/>
    <property type="match status" value="1"/>
</dbReference>
<evidence type="ECO:0000313" key="4">
    <source>
        <dbReference type="EMBL" id="KAL3775397.1"/>
    </source>
</evidence>
<reference evidence="4 5" key="1">
    <citation type="journal article" date="2020" name="G3 (Bethesda)">
        <title>Improved Reference Genome for Cyclotella cryptica CCMP332, a Model for Cell Wall Morphogenesis, Salinity Adaptation, and Lipid Production in Diatoms (Bacillariophyta).</title>
        <authorList>
            <person name="Roberts W.R."/>
            <person name="Downey K.M."/>
            <person name="Ruck E.C."/>
            <person name="Traller J.C."/>
            <person name="Alverson A.J."/>
        </authorList>
    </citation>
    <scope>NUCLEOTIDE SEQUENCE [LARGE SCALE GENOMIC DNA]</scope>
    <source>
        <strain evidence="4 5">CCMP332</strain>
    </source>
</reference>
<dbReference type="EMBL" id="JABMIG020000541">
    <property type="protein sequence ID" value="KAL3775397.1"/>
    <property type="molecule type" value="Genomic_DNA"/>
</dbReference>
<gene>
    <name evidence="4" type="ORF">HJC23_008621</name>
</gene>
<comment type="caution">
    <text evidence="4">The sequence shown here is derived from an EMBL/GenBank/DDBJ whole genome shotgun (WGS) entry which is preliminary data.</text>
</comment>
<keyword evidence="2" id="KW-0808">Transferase</keyword>
<dbReference type="InterPro" id="IPR006598">
    <property type="entry name" value="CAP10"/>
</dbReference>
<accession>A0ABD3NHJ7</accession>
<evidence type="ECO:0000313" key="5">
    <source>
        <dbReference type="Proteomes" id="UP001516023"/>
    </source>
</evidence>
<name>A0ABD3NHJ7_9STRA</name>
<dbReference type="Proteomes" id="UP001516023">
    <property type="component" value="Unassembled WGS sequence"/>
</dbReference>
<proteinExistence type="inferred from homology"/>
<evidence type="ECO:0000259" key="3">
    <source>
        <dbReference type="SMART" id="SM00672"/>
    </source>
</evidence>
<protein>
    <recommendedName>
        <fullName evidence="3">Glycosyl transferase CAP10 domain-containing protein</fullName>
    </recommendedName>
</protein>
<sequence length="840" mass="96901">MSPILSAVVTKTSLNRSKQRTTVLKLTLIGFLALIILETQVHSGFDPVELSFHSVKENSNAQYYPNDAPISGTSLENDQSTKPYAISKSVKKEYERWHETVRKLSQMDQFPTNWTPDVNWKNHPTRRSKRFPSVDERIKYYMGKWHNSSIPMYGTQFDRDTYIQRQSTLQYQAFADILVNLYDLDRKQLYECYKNKKELQVFAPYCRDYIDIAILHAGGLANVIHFIGDALPSYMPEALLKYPMFAKVRPLCGEELDERGYVNSFCKNSQMVQPIILPLNRKRHYGTASQVPSNDTPWSKKIPKAIWRGKYESVDSAFIKHGSISGSPDMKYALVSTHLNSSLVDAKFSKHNDDAPEVMTAPYMDMKEQLKYRYIISIEGNDVSSGLKWMLLSNSVVLAPTFTWESWAMEGTLQPYVHYIPINEDMSNVEDMIYWAEQHPELTRLISERSTLFIFDLLFHPDAIRDERRVVQGIMEVYENNYGQSVTSSVNGNIGFISNEQAGRSQRFPGVEERVQYYMGKWHEHKVSISMKREDVVHLNSVVMANHVGKDSPFIASGYVLSQCAHANRTHIEYLRRLCSEALPYFDDRNTADLKSNSFKRLLKAKKSGGMKLALHSSWRSDGASSKESKRVLLDDSVKIITFGVTRQNKANLPIFSPWREAGDDLGIIIWPFNRRNILSTSRWIKVIDTDFAAKHAHAISTDGLKASTACMDASSIRDRIQNVLQYRYLLVQDDADCANIDLTWMLFSRSVLIMPKPRCESWVMETKLQPFVHYLPIEEDMSDVEEIVQWAERNLEHSRLVAERSTQYVHDLLFHPDAIRDQKLIMERIMDTYRRYYGG</sequence>
<comment type="similarity">
    <text evidence="1">Belongs to the glycosyltransferase 90 family.</text>
</comment>
<evidence type="ECO:0000256" key="1">
    <source>
        <dbReference type="ARBA" id="ARBA00010118"/>
    </source>
</evidence>
<dbReference type="AlphaFoldDB" id="A0ABD3NHJ7"/>
<dbReference type="PANTHER" id="PTHR12203">
    <property type="entry name" value="KDEL LYS-ASP-GLU-LEU CONTAINING - RELATED"/>
    <property type="match status" value="1"/>
</dbReference>
<dbReference type="GO" id="GO:0016740">
    <property type="term" value="F:transferase activity"/>
    <property type="evidence" value="ECO:0007669"/>
    <property type="project" value="UniProtKB-KW"/>
</dbReference>